<dbReference type="SUPFAM" id="SSF54593">
    <property type="entry name" value="Glyoxalase/Bleomycin resistance protein/Dihydroxybiphenyl dioxygenase"/>
    <property type="match status" value="2"/>
</dbReference>
<name>A0A7W9MT00_9ACTN</name>
<evidence type="ECO:0000313" key="3">
    <source>
        <dbReference type="Proteomes" id="UP000549971"/>
    </source>
</evidence>
<evidence type="ECO:0000313" key="2">
    <source>
        <dbReference type="EMBL" id="MBB5834408.1"/>
    </source>
</evidence>
<dbReference type="AlphaFoldDB" id="A0A7W9MT00"/>
<feature type="domain" description="Glyoxalase-like" evidence="1">
    <location>
        <begin position="120"/>
        <end position="199"/>
    </location>
</feature>
<dbReference type="PANTHER" id="PTHR35908:SF1">
    <property type="entry name" value="CONSERVED PROTEIN"/>
    <property type="match status" value="1"/>
</dbReference>
<dbReference type="InterPro" id="IPR029068">
    <property type="entry name" value="Glyas_Bleomycin-R_OHBP_Dase"/>
</dbReference>
<keyword evidence="3" id="KW-1185">Reference proteome</keyword>
<gene>
    <name evidence="2" type="ORF">HDA39_001142</name>
</gene>
<dbReference type="RefSeq" id="WP_184794178.1">
    <property type="nucleotide sequence ID" value="NZ_JACHMY010000001.1"/>
</dbReference>
<dbReference type="Proteomes" id="UP000549971">
    <property type="component" value="Unassembled WGS sequence"/>
</dbReference>
<dbReference type="Gene3D" id="3.10.180.10">
    <property type="entry name" value="2,3-Dihydroxybiphenyl 1,2-Dioxygenase, domain 1"/>
    <property type="match status" value="2"/>
</dbReference>
<dbReference type="EMBL" id="JACHMY010000001">
    <property type="protein sequence ID" value="MBB5834408.1"/>
    <property type="molecule type" value="Genomic_DNA"/>
</dbReference>
<comment type="caution">
    <text evidence="2">The sequence shown here is derived from an EMBL/GenBank/DDBJ whole genome shotgun (WGS) entry which is preliminary data.</text>
</comment>
<protein>
    <recommendedName>
        <fullName evidence="1">Glyoxalase-like domain-containing protein</fullName>
    </recommendedName>
</protein>
<accession>A0A7W9MT00</accession>
<dbReference type="Pfam" id="PF18029">
    <property type="entry name" value="Glyoxalase_6"/>
    <property type="match status" value="2"/>
</dbReference>
<organism evidence="2 3">
    <name type="scientific">Kribbella italica</name>
    <dbReference type="NCBI Taxonomy" id="1540520"/>
    <lineage>
        <taxon>Bacteria</taxon>
        <taxon>Bacillati</taxon>
        <taxon>Actinomycetota</taxon>
        <taxon>Actinomycetes</taxon>
        <taxon>Propionibacteriales</taxon>
        <taxon>Kribbellaceae</taxon>
        <taxon>Kribbella</taxon>
    </lineage>
</organism>
<dbReference type="InterPro" id="IPR041581">
    <property type="entry name" value="Glyoxalase_6"/>
</dbReference>
<sequence length="324" mass="35703">MVDNSADLVERARLVVEALERDDVEGVAAARSSRLAGWEPGPWMRDVWAARLQAAAGSGRRLVAGWKVHDEMARFRLEGDGGEAFVTVLLDAEGLVGLDVAAELRDWRFGICIGCSGEQQDELRAFWERLVEAPLSFGDGFGAAPRWPDPAYPQQLHLDVAVPDLEAAEADVLAAGATKLRDSGDFRVYADPAGHPFCLYPGEARELARVVIDCPDPLVLADFWSGLLGMPERVEETADRIVIARPDRRPPMIALQRVEDYQPPRWPDPEFPAQLHLDVFFDDREERERLALRLGAVKVPPQGGSCPVYADPAGHPFCLCMTGE</sequence>
<proteinExistence type="predicted"/>
<evidence type="ECO:0000259" key="1">
    <source>
        <dbReference type="Pfam" id="PF18029"/>
    </source>
</evidence>
<reference evidence="2 3" key="1">
    <citation type="submission" date="2020-08" db="EMBL/GenBank/DDBJ databases">
        <title>Sequencing the genomes of 1000 actinobacteria strains.</title>
        <authorList>
            <person name="Klenk H.-P."/>
        </authorList>
    </citation>
    <scope>NUCLEOTIDE SEQUENCE [LARGE SCALE GENOMIC DNA]</scope>
    <source>
        <strain evidence="2 3">DSM 28967</strain>
    </source>
</reference>
<dbReference type="PANTHER" id="PTHR35908">
    <property type="entry name" value="HYPOTHETICAL FUSION PROTEIN"/>
    <property type="match status" value="1"/>
</dbReference>
<feature type="domain" description="Glyoxalase-like" evidence="1">
    <location>
        <begin position="210"/>
        <end position="320"/>
    </location>
</feature>